<dbReference type="Pfam" id="PF00528">
    <property type="entry name" value="BPD_transp_1"/>
    <property type="match status" value="1"/>
</dbReference>
<gene>
    <name evidence="9" type="ORF">E9232_004683</name>
</gene>
<comment type="similarity">
    <text evidence="7">Belongs to the binding-protein-dependent transport system permease family.</text>
</comment>
<feature type="transmembrane region" description="Helical" evidence="7">
    <location>
        <begin position="184"/>
        <end position="211"/>
    </location>
</feature>
<comment type="subcellular location">
    <subcellularLocation>
        <location evidence="1 7">Cell membrane</location>
        <topology evidence="1 7">Multi-pass membrane protein</topology>
    </subcellularLocation>
</comment>
<dbReference type="InterPro" id="IPR000515">
    <property type="entry name" value="MetI-like"/>
</dbReference>
<keyword evidence="4 7" id="KW-0812">Transmembrane</keyword>
<keyword evidence="6 7" id="KW-0472">Membrane</keyword>
<evidence type="ECO:0000259" key="8">
    <source>
        <dbReference type="PROSITE" id="PS50928"/>
    </source>
</evidence>
<evidence type="ECO:0000256" key="3">
    <source>
        <dbReference type="ARBA" id="ARBA00022475"/>
    </source>
</evidence>
<evidence type="ECO:0000313" key="10">
    <source>
        <dbReference type="Proteomes" id="UP001262410"/>
    </source>
</evidence>
<evidence type="ECO:0000256" key="6">
    <source>
        <dbReference type="ARBA" id="ARBA00023136"/>
    </source>
</evidence>
<dbReference type="PROSITE" id="PS50928">
    <property type="entry name" value="ABC_TM1"/>
    <property type="match status" value="1"/>
</dbReference>
<keyword evidence="5 7" id="KW-1133">Transmembrane helix</keyword>
<feature type="transmembrane region" description="Helical" evidence="7">
    <location>
        <begin position="99"/>
        <end position="120"/>
    </location>
</feature>
<dbReference type="CDD" id="cd06261">
    <property type="entry name" value="TM_PBP2"/>
    <property type="match status" value="1"/>
</dbReference>
<evidence type="ECO:0000256" key="4">
    <source>
        <dbReference type="ARBA" id="ARBA00022692"/>
    </source>
</evidence>
<reference evidence="9 10" key="1">
    <citation type="submission" date="2023-07" db="EMBL/GenBank/DDBJ databases">
        <title>Sorghum-associated microbial communities from plants grown in Nebraska, USA.</title>
        <authorList>
            <person name="Schachtman D."/>
        </authorList>
    </citation>
    <scope>NUCLEOTIDE SEQUENCE [LARGE SCALE GENOMIC DNA]</scope>
    <source>
        <strain evidence="9 10">584</strain>
    </source>
</reference>
<dbReference type="Proteomes" id="UP001262410">
    <property type="component" value="Unassembled WGS sequence"/>
</dbReference>
<evidence type="ECO:0000256" key="5">
    <source>
        <dbReference type="ARBA" id="ARBA00022989"/>
    </source>
</evidence>
<dbReference type="InterPro" id="IPR050901">
    <property type="entry name" value="BP-dep_ABC_trans_perm"/>
</dbReference>
<evidence type="ECO:0000256" key="2">
    <source>
        <dbReference type="ARBA" id="ARBA00022448"/>
    </source>
</evidence>
<sequence length="268" mass="29654">MIRRTLPYLGIALFVLVFALPVIWMVGAAFEDSARAGRGFFPTAPTLDNIRAVLDDGFLIRLKNTAIVAFGATLLSLFAGFLAAYALARYRFPKRLDVLFLLLVLVVKLMPPIVVALPLHQLLLDLGLLGTLSGLVLVYQLYTLPFCLWMLLGFVREVPVEIEAAAAIDGAGLLRRLWHIVLPLALPGLVATLIFALILCWNEFLFALLYLQRPSRFTLPLYVATFITEDGTLWGRLMAIGLLSSLPVLLVAGYIQKHLLRGFAHQAK</sequence>
<feature type="transmembrane region" description="Helical" evidence="7">
    <location>
        <begin position="66"/>
        <end position="87"/>
    </location>
</feature>
<keyword evidence="2 7" id="KW-0813">Transport</keyword>
<evidence type="ECO:0000256" key="1">
    <source>
        <dbReference type="ARBA" id="ARBA00004651"/>
    </source>
</evidence>
<protein>
    <submittedName>
        <fullName evidence="9">Multiple sugar transport system permease protein</fullName>
    </submittedName>
</protein>
<proteinExistence type="inferred from homology"/>
<keyword evidence="3" id="KW-1003">Cell membrane</keyword>
<dbReference type="RefSeq" id="WP_309797987.1">
    <property type="nucleotide sequence ID" value="NZ_JAVDPW010000008.1"/>
</dbReference>
<keyword evidence="10" id="KW-1185">Reference proteome</keyword>
<dbReference type="EMBL" id="JAVDPW010000008">
    <property type="protein sequence ID" value="MDR6292145.1"/>
    <property type="molecule type" value="Genomic_DNA"/>
</dbReference>
<dbReference type="SUPFAM" id="SSF161098">
    <property type="entry name" value="MetI-like"/>
    <property type="match status" value="1"/>
</dbReference>
<comment type="caution">
    <text evidence="9">The sequence shown here is derived from an EMBL/GenBank/DDBJ whole genome shotgun (WGS) entry which is preliminary data.</text>
</comment>
<feature type="transmembrane region" description="Helical" evidence="7">
    <location>
        <begin position="126"/>
        <end position="152"/>
    </location>
</feature>
<organism evidence="9 10">
    <name type="scientific">Inquilinus ginsengisoli</name>
    <dbReference type="NCBI Taxonomy" id="363840"/>
    <lineage>
        <taxon>Bacteria</taxon>
        <taxon>Pseudomonadati</taxon>
        <taxon>Pseudomonadota</taxon>
        <taxon>Alphaproteobacteria</taxon>
        <taxon>Rhodospirillales</taxon>
        <taxon>Rhodospirillaceae</taxon>
        <taxon>Inquilinus</taxon>
    </lineage>
</organism>
<dbReference type="InterPro" id="IPR035906">
    <property type="entry name" value="MetI-like_sf"/>
</dbReference>
<keyword evidence="9" id="KW-0762">Sugar transport</keyword>
<feature type="domain" description="ABC transmembrane type-1" evidence="8">
    <location>
        <begin position="62"/>
        <end position="255"/>
    </location>
</feature>
<dbReference type="PANTHER" id="PTHR32243:SF18">
    <property type="entry name" value="INNER MEMBRANE ABC TRANSPORTER PERMEASE PROTEIN YCJP"/>
    <property type="match status" value="1"/>
</dbReference>
<accession>A0ABU1JU47</accession>
<evidence type="ECO:0000256" key="7">
    <source>
        <dbReference type="RuleBase" id="RU363032"/>
    </source>
</evidence>
<name>A0ABU1JU47_9PROT</name>
<feature type="transmembrane region" description="Helical" evidence="7">
    <location>
        <begin position="231"/>
        <end position="255"/>
    </location>
</feature>
<dbReference type="PANTHER" id="PTHR32243">
    <property type="entry name" value="MALTOSE TRANSPORT SYSTEM PERMEASE-RELATED"/>
    <property type="match status" value="1"/>
</dbReference>
<evidence type="ECO:0000313" key="9">
    <source>
        <dbReference type="EMBL" id="MDR6292145.1"/>
    </source>
</evidence>
<dbReference type="Gene3D" id="1.10.3720.10">
    <property type="entry name" value="MetI-like"/>
    <property type="match status" value="1"/>
</dbReference>